<accession>A0ABV6IVU5</accession>
<dbReference type="InterPro" id="IPR048061">
    <property type="entry name" value="GmtX-like"/>
</dbReference>
<keyword evidence="2" id="KW-1185">Reference proteome</keyword>
<name>A0ABV6IVU5_9PROT</name>
<dbReference type="NCBIfam" id="NF040692">
    <property type="entry name" value="recomb_assoc"/>
    <property type="match status" value="1"/>
</dbReference>
<sequence length="241" mass="27127">MSAISDRAEEVRRQSFERLLDSPGIRLKTQDNLRKIDGACRAVVEKRGDLSVAGVVRTLRTMHPSLRLAEQTFYNKTEAGGLYREVIAIWRAYEVALDEARNRRQPQRVEDDLPDMLLERIQPEGARVIVLAMRTSLRNLRKQITIMRSLTPDQMIRYTAHPVLTSKQSMPVEILSSEERGILAAFLDPTEMASRNGQWDDLGRLVSSDSEALSRPGLFYVLDKILAAVAPAAGKPKTGKE</sequence>
<dbReference type="RefSeq" id="WP_377053480.1">
    <property type="nucleotide sequence ID" value="NZ_JBHLVZ010000069.1"/>
</dbReference>
<evidence type="ECO:0000313" key="2">
    <source>
        <dbReference type="Proteomes" id="UP001589789"/>
    </source>
</evidence>
<evidence type="ECO:0000313" key="1">
    <source>
        <dbReference type="EMBL" id="MFC0387740.1"/>
    </source>
</evidence>
<dbReference type="Proteomes" id="UP001589789">
    <property type="component" value="Unassembled WGS sequence"/>
</dbReference>
<protein>
    <submittedName>
        <fullName evidence="1">Gamma-mobile-trio protein GmtX</fullName>
    </submittedName>
</protein>
<proteinExistence type="predicted"/>
<comment type="caution">
    <text evidence="1">The sequence shown here is derived from an EMBL/GenBank/DDBJ whole genome shotgun (WGS) entry which is preliminary data.</text>
</comment>
<gene>
    <name evidence="1" type="primary">gmtX</name>
    <name evidence="1" type="ORF">ACFFIC_19665</name>
</gene>
<organism evidence="1 2">
    <name type="scientific">Muricoccus vinaceus</name>
    <dbReference type="NCBI Taxonomy" id="424704"/>
    <lineage>
        <taxon>Bacteria</taxon>
        <taxon>Pseudomonadati</taxon>
        <taxon>Pseudomonadota</taxon>
        <taxon>Alphaproteobacteria</taxon>
        <taxon>Acetobacterales</taxon>
        <taxon>Roseomonadaceae</taxon>
        <taxon>Muricoccus</taxon>
    </lineage>
</organism>
<reference evidence="1 2" key="1">
    <citation type="submission" date="2024-09" db="EMBL/GenBank/DDBJ databases">
        <authorList>
            <person name="Sun Q."/>
            <person name="Mori K."/>
        </authorList>
    </citation>
    <scope>NUCLEOTIDE SEQUENCE [LARGE SCALE GENOMIC DNA]</scope>
    <source>
        <strain evidence="1 2">CCM 7468</strain>
    </source>
</reference>
<dbReference type="EMBL" id="JBHLVZ010000069">
    <property type="protein sequence ID" value="MFC0387740.1"/>
    <property type="molecule type" value="Genomic_DNA"/>
</dbReference>